<evidence type="ECO:0000313" key="9">
    <source>
        <dbReference type="EMBL" id="KUO40132.1"/>
    </source>
</evidence>
<dbReference type="AlphaFoldDB" id="A0A147JUG9"/>
<dbReference type="InterPro" id="IPR023391">
    <property type="entry name" value="Prot_translocase_SecE_dom_sf"/>
</dbReference>
<comment type="similarity">
    <text evidence="8">Belongs to the SecE/SEC61-gamma family.</text>
</comment>
<dbReference type="GO" id="GO:0065002">
    <property type="term" value="P:intracellular protein transmembrane transport"/>
    <property type="evidence" value="ECO:0007669"/>
    <property type="project" value="UniProtKB-UniRule"/>
</dbReference>
<gene>
    <name evidence="8 9" type="primary">secE</name>
    <name evidence="9" type="ORF">APZ16_05920</name>
</gene>
<dbReference type="InterPro" id="IPR001901">
    <property type="entry name" value="Translocase_SecE/Sec61-g"/>
</dbReference>
<accession>A0A147JUG9</accession>
<keyword evidence="5 8" id="KW-0811">Translocation</keyword>
<evidence type="ECO:0000256" key="6">
    <source>
        <dbReference type="ARBA" id="ARBA00023136"/>
    </source>
</evidence>
<keyword evidence="8" id="KW-1003">Cell membrane</keyword>
<sequence>MRKFLHEAKRVLAVARKPDQEEYLQVAKVAGLGILLIGFVGFVIMLISYFIQGMLAS</sequence>
<reference evidence="9 10" key="1">
    <citation type="journal article" date="2016" name="Nat. Microbiol.">
        <title>Genomic inference of the metabolism of cosmopolitan subsurface Archaea, Hadesarchaea.</title>
        <authorList>
            <person name="Baker B.J."/>
            <person name="Saw J.H."/>
            <person name="Lind A.E."/>
            <person name="Lazar C.S."/>
            <person name="Hinrichs K.-U."/>
            <person name="Teske A.P."/>
            <person name="Ettema T.J."/>
        </authorList>
    </citation>
    <scope>NUCLEOTIDE SEQUENCE [LARGE SCALE GENOMIC DNA]</scope>
</reference>
<name>A0A147JUG9_HADYE</name>
<comment type="subunit">
    <text evidence="8">Component of the Sec protein translocase complex. Heterotrimer consisting of SecY (alpha), SecG (beta) and SecE (gamma) subunits. The heterotrimers can form oligomers, although 1 heterotrimer is thought to be able to translocate proteins. Interacts with the ribosome. May interact with SecDF, and other proteins may be involved.</text>
</comment>
<keyword evidence="4 8" id="KW-1133">Transmembrane helix</keyword>
<dbReference type="NCBIfam" id="TIGR00327">
    <property type="entry name" value="secE_euk_arch"/>
    <property type="match status" value="1"/>
</dbReference>
<feature type="transmembrane region" description="Helical" evidence="8">
    <location>
        <begin position="26"/>
        <end position="51"/>
    </location>
</feature>
<dbReference type="GO" id="GO:0005886">
    <property type="term" value="C:plasma membrane"/>
    <property type="evidence" value="ECO:0007669"/>
    <property type="project" value="UniProtKB-SubCell"/>
</dbReference>
<proteinExistence type="inferred from homology"/>
<evidence type="ECO:0000256" key="8">
    <source>
        <dbReference type="HAMAP-Rule" id="MF_00422"/>
    </source>
</evidence>
<evidence type="ECO:0000256" key="5">
    <source>
        <dbReference type="ARBA" id="ARBA00023010"/>
    </source>
</evidence>
<comment type="caution">
    <text evidence="9">The sequence shown here is derived from an EMBL/GenBank/DDBJ whole genome shotgun (WGS) entry which is preliminary data.</text>
</comment>
<evidence type="ECO:0000256" key="3">
    <source>
        <dbReference type="ARBA" id="ARBA00022927"/>
    </source>
</evidence>
<dbReference type="Gene3D" id="1.20.5.820">
    <property type="entry name" value="Preprotein translocase SecE subunit"/>
    <property type="match status" value="1"/>
</dbReference>
<keyword evidence="1 8" id="KW-0813">Transport</keyword>
<dbReference type="InterPro" id="IPR008158">
    <property type="entry name" value="Translocase_Sec61-g"/>
</dbReference>
<dbReference type="HAMAP" id="MF_00422">
    <property type="entry name" value="SecE"/>
    <property type="match status" value="1"/>
</dbReference>
<comment type="subcellular location">
    <subcellularLocation>
        <location evidence="8">Cell membrane</location>
        <topology evidence="8">Single-pass membrane protein</topology>
    </subcellularLocation>
    <subcellularLocation>
        <location evidence="7">Endomembrane system</location>
        <topology evidence="7">Single-pass membrane protein</topology>
    </subcellularLocation>
</comment>
<evidence type="ECO:0000313" key="10">
    <source>
        <dbReference type="Proteomes" id="UP000074294"/>
    </source>
</evidence>
<dbReference type="GO" id="GO:0006605">
    <property type="term" value="P:protein targeting"/>
    <property type="evidence" value="ECO:0007669"/>
    <property type="project" value="UniProtKB-UniRule"/>
</dbReference>
<keyword evidence="6 8" id="KW-0472">Membrane</keyword>
<comment type="function">
    <text evidence="8">Essential subunit of the Sec protein translocation channel SecYEG. Clamps together the 2 halves of SecY. May contact the channel plug during translocation.</text>
</comment>
<keyword evidence="2 8" id="KW-0812">Transmembrane</keyword>
<dbReference type="STRING" id="1776334.APZ16_05920"/>
<protein>
    <recommendedName>
        <fullName evidence="8">Protein translocase subunit SecE</fullName>
    </recommendedName>
    <alternativeName>
        <fullName evidence="8">Protein transport protein Sec61 gamma subunit homolog</fullName>
    </alternativeName>
</protein>
<evidence type="ECO:0000256" key="1">
    <source>
        <dbReference type="ARBA" id="ARBA00022448"/>
    </source>
</evidence>
<evidence type="ECO:0000256" key="2">
    <source>
        <dbReference type="ARBA" id="ARBA00022692"/>
    </source>
</evidence>
<dbReference type="EMBL" id="LQMQ01000048">
    <property type="protein sequence ID" value="KUO40132.1"/>
    <property type="molecule type" value="Genomic_DNA"/>
</dbReference>
<evidence type="ECO:0000256" key="7">
    <source>
        <dbReference type="ARBA" id="ARBA00037847"/>
    </source>
</evidence>
<dbReference type="GO" id="GO:0012505">
    <property type="term" value="C:endomembrane system"/>
    <property type="evidence" value="ECO:0007669"/>
    <property type="project" value="UniProtKB-SubCell"/>
</dbReference>
<dbReference type="GO" id="GO:0008320">
    <property type="term" value="F:protein transmembrane transporter activity"/>
    <property type="evidence" value="ECO:0007669"/>
    <property type="project" value="UniProtKB-UniRule"/>
</dbReference>
<keyword evidence="3 8" id="KW-0653">Protein transport</keyword>
<organism evidence="9 10">
    <name type="scientific">Hadarchaeum yellowstonense</name>
    <dbReference type="NCBI Taxonomy" id="1776334"/>
    <lineage>
        <taxon>Archaea</taxon>
        <taxon>Methanobacteriati</taxon>
        <taxon>Candidatus Hadarchaeota</taxon>
        <taxon>Candidatus Hadarchaeia</taxon>
        <taxon>Candidatus Hadarchaeales</taxon>
        <taxon>Candidatus Hadarchaeaceae</taxon>
        <taxon>Candidatus Hadarchaeum</taxon>
    </lineage>
</organism>
<dbReference type="GO" id="GO:0009306">
    <property type="term" value="P:protein secretion"/>
    <property type="evidence" value="ECO:0007669"/>
    <property type="project" value="UniProtKB-UniRule"/>
</dbReference>
<evidence type="ECO:0000256" key="4">
    <source>
        <dbReference type="ARBA" id="ARBA00022989"/>
    </source>
</evidence>
<dbReference type="Pfam" id="PF00584">
    <property type="entry name" value="SecE"/>
    <property type="match status" value="1"/>
</dbReference>
<dbReference type="Proteomes" id="UP000074294">
    <property type="component" value="Unassembled WGS sequence"/>
</dbReference>
<dbReference type="SUPFAM" id="SSF103456">
    <property type="entry name" value="Preprotein translocase SecE subunit"/>
    <property type="match status" value="1"/>
</dbReference>